<dbReference type="OrthoDB" id="7510785at2"/>
<evidence type="ECO:0000256" key="1">
    <source>
        <dbReference type="SAM" id="MobiDB-lite"/>
    </source>
</evidence>
<protein>
    <submittedName>
        <fullName evidence="2">Uncharacterized protein</fullName>
    </submittedName>
</protein>
<dbReference type="EMBL" id="SRXU01000002">
    <property type="protein sequence ID" value="TGX44394.1"/>
    <property type="molecule type" value="Genomic_DNA"/>
</dbReference>
<evidence type="ECO:0000313" key="3">
    <source>
        <dbReference type="Proteomes" id="UP000309848"/>
    </source>
</evidence>
<feature type="region of interest" description="Disordered" evidence="1">
    <location>
        <begin position="1"/>
        <end position="24"/>
    </location>
</feature>
<reference evidence="2 3" key="1">
    <citation type="submission" date="2019-04" db="EMBL/GenBank/DDBJ databases">
        <title>Sphingomonas psychrotolerans sp. nov., isolated from soil in the Tianshan Mountains, Xinjiang, China.</title>
        <authorList>
            <person name="Luo Y."/>
            <person name="Sheng H."/>
        </authorList>
    </citation>
    <scope>NUCLEOTIDE SEQUENCE [LARGE SCALE GENOMIC DNA]</scope>
    <source>
        <strain evidence="2 3">KIS18-15</strain>
    </source>
</reference>
<organism evidence="2 3">
    <name type="scientific">Sphingomonas naasensis</name>
    <dbReference type="NCBI Taxonomy" id="1344951"/>
    <lineage>
        <taxon>Bacteria</taxon>
        <taxon>Pseudomonadati</taxon>
        <taxon>Pseudomonadota</taxon>
        <taxon>Alphaproteobacteria</taxon>
        <taxon>Sphingomonadales</taxon>
        <taxon>Sphingomonadaceae</taxon>
        <taxon>Sphingomonas</taxon>
    </lineage>
</organism>
<sequence>MNIHQMIAPADSEQPASVIASGGSGSEADALEAALSDMTAAFSSDFVNGRVGEHHNTFQHRSRVLRQMTESLAAMRAQDAVTVS</sequence>
<proteinExistence type="predicted"/>
<evidence type="ECO:0000313" key="2">
    <source>
        <dbReference type="EMBL" id="TGX44394.1"/>
    </source>
</evidence>
<accession>A0A4S1WM96</accession>
<name>A0A4S1WM96_9SPHN</name>
<dbReference type="RefSeq" id="WP_135983408.1">
    <property type="nucleotide sequence ID" value="NZ_JAASQM010000002.1"/>
</dbReference>
<gene>
    <name evidence="2" type="ORF">E5A74_06250</name>
</gene>
<keyword evidence="3" id="KW-1185">Reference proteome</keyword>
<dbReference type="AlphaFoldDB" id="A0A4S1WM96"/>
<dbReference type="Proteomes" id="UP000309848">
    <property type="component" value="Unassembled WGS sequence"/>
</dbReference>
<comment type="caution">
    <text evidence="2">The sequence shown here is derived from an EMBL/GenBank/DDBJ whole genome shotgun (WGS) entry which is preliminary data.</text>
</comment>